<evidence type="ECO:0000256" key="1">
    <source>
        <dbReference type="SAM" id="SignalP"/>
    </source>
</evidence>
<name>A0A2W6PH83_ECOLX</name>
<feature type="non-terminal residue" evidence="2">
    <location>
        <position position="35"/>
    </location>
</feature>
<accession>A0A2W6PH83</accession>
<dbReference type="Proteomes" id="UP000249482">
    <property type="component" value="Unassembled WGS sequence"/>
</dbReference>
<dbReference type="AlphaFoldDB" id="A0A2W6PH83"/>
<organism evidence="2 3">
    <name type="scientific">Escherichia coli</name>
    <dbReference type="NCBI Taxonomy" id="562"/>
    <lineage>
        <taxon>Bacteria</taxon>
        <taxon>Pseudomonadati</taxon>
        <taxon>Pseudomonadota</taxon>
        <taxon>Gammaproteobacteria</taxon>
        <taxon>Enterobacterales</taxon>
        <taxon>Enterobacteriaceae</taxon>
        <taxon>Escherichia</taxon>
    </lineage>
</organism>
<reference evidence="2 3" key="1">
    <citation type="submission" date="2018-06" db="EMBL/GenBank/DDBJ databases">
        <title>Draft genome sequence of mcr-1-harboring Escherichia coli isolated from wound infection of a hospitalized patient, in Bolivia.</title>
        <authorList>
            <person name="Munoz M.E."/>
            <person name="Moura Q."/>
            <person name="Ventura P.R.M."/>
            <person name="Bustos L.R."/>
            <person name="Ovando B.G."/>
            <person name="Terrazas D.I.V."/>
            <person name="Yarhui N.B."/>
            <person name="Cerdeira L."/>
            <person name="Lincopan N."/>
        </authorList>
    </citation>
    <scope>NUCLEOTIDE SEQUENCE [LARGE SCALE GENOMIC DNA]</scope>
    <source>
        <strain evidence="2 3">EcMLT</strain>
    </source>
</reference>
<evidence type="ECO:0000313" key="2">
    <source>
        <dbReference type="EMBL" id="PZT67792.1"/>
    </source>
</evidence>
<sequence>MRKITQAISAVCLLFALNSSAVALASSPSPLNPGT</sequence>
<proteinExistence type="predicted"/>
<protein>
    <submittedName>
        <fullName evidence="2">Acid phosphatase</fullName>
    </submittedName>
</protein>
<gene>
    <name evidence="2" type="ORF">DNQ45_02570</name>
</gene>
<dbReference type="EMBL" id="QKWZ01000043">
    <property type="protein sequence ID" value="PZT67792.1"/>
    <property type="molecule type" value="Genomic_DNA"/>
</dbReference>
<comment type="caution">
    <text evidence="2">The sequence shown here is derived from an EMBL/GenBank/DDBJ whole genome shotgun (WGS) entry which is preliminary data.</text>
</comment>
<evidence type="ECO:0000313" key="3">
    <source>
        <dbReference type="Proteomes" id="UP000249482"/>
    </source>
</evidence>
<feature type="chain" id="PRO_5016012871" evidence="1">
    <location>
        <begin position="26"/>
        <end position="35"/>
    </location>
</feature>
<feature type="signal peptide" evidence="1">
    <location>
        <begin position="1"/>
        <end position="25"/>
    </location>
</feature>
<keyword evidence="1" id="KW-0732">Signal</keyword>